<dbReference type="Proteomes" id="UP000322887">
    <property type="component" value="Chromosome"/>
</dbReference>
<evidence type="ECO:0000313" key="1">
    <source>
        <dbReference type="EMBL" id="QEG17593.1"/>
    </source>
</evidence>
<name>A0ABX5YPP5_9PLAN</name>
<dbReference type="EMBL" id="CP042910">
    <property type="protein sequence ID" value="QEG17593.1"/>
    <property type="molecule type" value="Genomic_DNA"/>
</dbReference>
<organism evidence="1 2">
    <name type="scientific">Gimesia maris</name>
    <dbReference type="NCBI Taxonomy" id="122"/>
    <lineage>
        <taxon>Bacteria</taxon>
        <taxon>Pseudomonadati</taxon>
        <taxon>Planctomycetota</taxon>
        <taxon>Planctomycetia</taxon>
        <taxon>Planctomycetales</taxon>
        <taxon>Planctomycetaceae</taxon>
        <taxon>Gimesia</taxon>
    </lineage>
</organism>
<protein>
    <recommendedName>
        <fullName evidence="3">DUF1552 domain-containing protein</fullName>
    </recommendedName>
</protein>
<reference evidence="1 2" key="1">
    <citation type="submission" date="2019-08" db="EMBL/GenBank/DDBJ databases">
        <title>Deep-cultivation of Planctomycetes and their phenomic and genomic characterization uncovers novel biology.</title>
        <authorList>
            <person name="Wiegand S."/>
            <person name="Jogler M."/>
            <person name="Boedeker C."/>
            <person name="Pinto D."/>
            <person name="Vollmers J."/>
            <person name="Rivas-Marin E."/>
            <person name="Kohn T."/>
            <person name="Peeters S.H."/>
            <person name="Heuer A."/>
            <person name="Rast P."/>
            <person name="Oberbeckmann S."/>
            <person name="Bunk B."/>
            <person name="Jeske O."/>
            <person name="Meyerdierks A."/>
            <person name="Storesund J.E."/>
            <person name="Kallscheuer N."/>
            <person name="Luecker S."/>
            <person name="Lage O.M."/>
            <person name="Pohl T."/>
            <person name="Merkel B.J."/>
            <person name="Hornburger P."/>
            <person name="Mueller R.-W."/>
            <person name="Bruemmer F."/>
            <person name="Labrenz M."/>
            <person name="Spormann A.M."/>
            <person name="Op den Camp H."/>
            <person name="Overmann J."/>
            <person name="Amann R."/>
            <person name="Jetten M.S.M."/>
            <person name="Mascher T."/>
            <person name="Medema M.H."/>
            <person name="Devos D.P."/>
            <person name="Kaster A.-K."/>
            <person name="Ovreas L."/>
            <person name="Rohde M."/>
            <person name="Galperin M.Y."/>
            <person name="Jogler C."/>
        </authorList>
    </citation>
    <scope>NUCLEOTIDE SEQUENCE [LARGE SCALE GENOMIC DNA]</scope>
    <source>
        <strain evidence="1 2">DSM 8797</strain>
    </source>
</reference>
<keyword evidence="2" id="KW-1185">Reference proteome</keyword>
<evidence type="ECO:0000313" key="2">
    <source>
        <dbReference type="Proteomes" id="UP000322887"/>
    </source>
</evidence>
<gene>
    <name evidence="1" type="ORF">GmarT_34750</name>
</gene>
<sequence>MQINSIINYELQLHWTTRLLIRACLLLSLWNLPFPWIHNHDLALGADQGSWLPSHLQEFHGIPDSSEQGWHLHFIYFGTDNCNNPLEQKFPAQHHFIVGESAHSLPACANLAADQLLSLTTLAAMTEHEVQKNQALPVRGDKATSLHFMQAFQQRSLHDLISISLC</sequence>
<evidence type="ECO:0008006" key="3">
    <source>
        <dbReference type="Google" id="ProtNLM"/>
    </source>
</evidence>
<dbReference type="RefSeq" id="WP_149302990.1">
    <property type="nucleotide sequence ID" value="NZ_CP042910.1"/>
</dbReference>
<proteinExistence type="predicted"/>
<accession>A0ABX5YPP5</accession>
<dbReference type="GeneID" id="98647981"/>